<evidence type="ECO:0008006" key="2">
    <source>
        <dbReference type="Google" id="ProtNLM"/>
    </source>
</evidence>
<dbReference type="PANTHER" id="PTHR33710">
    <property type="entry name" value="BNAC02G09200D PROTEIN"/>
    <property type="match status" value="1"/>
</dbReference>
<organism evidence="1">
    <name type="scientific">Sesamum angustifolium</name>
    <dbReference type="NCBI Taxonomy" id="2727405"/>
    <lineage>
        <taxon>Eukaryota</taxon>
        <taxon>Viridiplantae</taxon>
        <taxon>Streptophyta</taxon>
        <taxon>Embryophyta</taxon>
        <taxon>Tracheophyta</taxon>
        <taxon>Spermatophyta</taxon>
        <taxon>Magnoliopsida</taxon>
        <taxon>eudicotyledons</taxon>
        <taxon>Gunneridae</taxon>
        <taxon>Pentapetalae</taxon>
        <taxon>asterids</taxon>
        <taxon>lamiids</taxon>
        <taxon>Lamiales</taxon>
        <taxon>Pedaliaceae</taxon>
        <taxon>Sesamum</taxon>
    </lineage>
</organism>
<dbReference type="AlphaFoldDB" id="A0AAW2J5R1"/>
<gene>
    <name evidence="1" type="ORF">Sangu_2600800</name>
</gene>
<evidence type="ECO:0000313" key="1">
    <source>
        <dbReference type="EMBL" id="KAL0289851.1"/>
    </source>
</evidence>
<sequence length="241" mass="28224">MHNFRNALTNSRLHDIRYVREPLIWSNRQIFPHIVQERLDRACANTGWSQLFPDATVTHLLVSCSDHQACLFVKRSVQHMLTNVLARGGWRRLGISLSSVRILWYQVGGHLWTGAVRWRWSRSVFRVEKGSLCFLENRLNRLLAGPITERVQGVVSQVWKELECLAAKVETVWRQRSKDSWFREGGRNTSFFHRLASNKFQTNLIRKIKTTDGDWVETEEGIKQCIVSNFERVYASSPWRE</sequence>
<proteinExistence type="predicted"/>
<reference evidence="1" key="1">
    <citation type="submission" date="2020-06" db="EMBL/GenBank/DDBJ databases">
        <authorList>
            <person name="Li T."/>
            <person name="Hu X."/>
            <person name="Zhang T."/>
            <person name="Song X."/>
            <person name="Zhang H."/>
            <person name="Dai N."/>
            <person name="Sheng W."/>
            <person name="Hou X."/>
            <person name="Wei L."/>
        </authorList>
    </citation>
    <scope>NUCLEOTIDE SEQUENCE</scope>
    <source>
        <strain evidence="1">G01</strain>
        <tissue evidence="1">Leaf</tissue>
    </source>
</reference>
<comment type="caution">
    <text evidence="1">The sequence shown here is derived from an EMBL/GenBank/DDBJ whole genome shotgun (WGS) entry which is preliminary data.</text>
</comment>
<reference evidence="1" key="2">
    <citation type="journal article" date="2024" name="Plant">
        <title>Genomic evolution and insights into agronomic trait innovations of Sesamum species.</title>
        <authorList>
            <person name="Miao H."/>
            <person name="Wang L."/>
            <person name="Qu L."/>
            <person name="Liu H."/>
            <person name="Sun Y."/>
            <person name="Le M."/>
            <person name="Wang Q."/>
            <person name="Wei S."/>
            <person name="Zheng Y."/>
            <person name="Lin W."/>
            <person name="Duan Y."/>
            <person name="Cao H."/>
            <person name="Xiong S."/>
            <person name="Wang X."/>
            <person name="Wei L."/>
            <person name="Li C."/>
            <person name="Ma Q."/>
            <person name="Ju M."/>
            <person name="Zhao R."/>
            <person name="Li G."/>
            <person name="Mu C."/>
            <person name="Tian Q."/>
            <person name="Mei H."/>
            <person name="Zhang T."/>
            <person name="Gao T."/>
            <person name="Zhang H."/>
        </authorList>
    </citation>
    <scope>NUCLEOTIDE SEQUENCE</scope>
    <source>
        <strain evidence="1">G01</strain>
    </source>
</reference>
<protein>
    <recommendedName>
        <fullName evidence="2">Reverse transcriptase</fullName>
    </recommendedName>
</protein>
<dbReference type="PANTHER" id="PTHR33710:SF71">
    <property type="entry name" value="ENDONUCLEASE_EXONUCLEASE_PHOSPHATASE DOMAIN-CONTAINING PROTEIN"/>
    <property type="match status" value="1"/>
</dbReference>
<name>A0AAW2J5R1_9LAMI</name>
<accession>A0AAW2J5R1</accession>
<dbReference type="EMBL" id="JACGWK010001381">
    <property type="protein sequence ID" value="KAL0289851.1"/>
    <property type="molecule type" value="Genomic_DNA"/>
</dbReference>